<reference evidence="2" key="1">
    <citation type="submission" date="2022-03" db="EMBL/GenBank/DDBJ databases">
        <title>Description of Abyssus ytuae gen. nov., sp. nov., a novel member of the family Flavobacteriaceae isolated from the sediment of Mariana Trench.</title>
        <authorList>
            <person name="Zhang J."/>
            <person name="Xu X."/>
        </authorList>
    </citation>
    <scope>NUCLEOTIDE SEQUENCE</scope>
    <source>
        <strain evidence="2">MT3330</strain>
    </source>
</reference>
<evidence type="ECO:0000313" key="2">
    <source>
        <dbReference type="EMBL" id="UOB18174.1"/>
    </source>
</evidence>
<proteinExistence type="predicted"/>
<dbReference type="Proteomes" id="UP000831290">
    <property type="component" value="Chromosome"/>
</dbReference>
<dbReference type="KEGG" id="fbm:MQE35_02475"/>
<organism evidence="2 3">
    <name type="scientific">Abyssalbus ytuae</name>
    <dbReference type="NCBI Taxonomy" id="2926907"/>
    <lineage>
        <taxon>Bacteria</taxon>
        <taxon>Pseudomonadati</taxon>
        <taxon>Bacteroidota</taxon>
        <taxon>Flavobacteriia</taxon>
        <taxon>Flavobacteriales</taxon>
        <taxon>Flavobacteriaceae</taxon>
        <taxon>Abyssalbus</taxon>
    </lineage>
</organism>
<name>A0A9E7D3T2_9FLAO</name>
<dbReference type="AlphaFoldDB" id="A0A9E7D3T2"/>
<accession>A0A9E7D3T2</accession>
<keyword evidence="3" id="KW-1185">Reference proteome</keyword>
<feature type="compositionally biased region" description="Polar residues" evidence="1">
    <location>
        <begin position="168"/>
        <end position="177"/>
    </location>
</feature>
<evidence type="ECO:0000256" key="1">
    <source>
        <dbReference type="SAM" id="MobiDB-lite"/>
    </source>
</evidence>
<sequence length="246" mass="28463">MEKYTKDQILEDTKSLTMEKIKKYKYVGIDEKQKGKIDKQIEKTVKKCENKLKKEKIKAEDINDYVEYFFNEIRYDLLLKSGILVLDIFNENEIIKISNEINKEIKKRRKNFKGSYKDSETLQLAQKLVEEDRYKELREERKLSMNSNGTCIYELSYDNILHNSSEVNVPSQKTTKGSPSASTNSSSTSKVSRSPMKALKAFISPRNQSAKKTIAGDPTVETAKTASSRASTDLKRTKKPSFMWRR</sequence>
<gene>
    <name evidence="2" type="ORF">MQE35_02475</name>
</gene>
<feature type="compositionally biased region" description="Low complexity" evidence="1">
    <location>
        <begin position="178"/>
        <end position="194"/>
    </location>
</feature>
<dbReference type="EMBL" id="CP094358">
    <property type="protein sequence ID" value="UOB18174.1"/>
    <property type="molecule type" value="Genomic_DNA"/>
</dbReference>
<dbReference type="RefSeq" id="WP_255844198.1">
    <property type="nucleotide sequence ID" value="NZ_CP094358.1"/>
</dbReference>
<feature type="compositionally biased region" description="Polar residues" evidence="1">
    <location>
        <begin position="222"/>
        <end position="231"/>
    </location>
</feature>
<protein>
    <submittedName>
        <fullName evidence="2">Uncharacterized protein</fullName>
    </submittedName>
</protein>
<feature type="compositionally biased region" description="Basic residues" evidence="1">
    <location>
        <begin position="236"/>
        <end position="246"/>
    </location>
</feature>
<evidence type="ECO:0000313" key="3">
    <source>
        <dbReference type="Proteomes" id="UP000831290"/>
    </source>
</evidence>
<feature type="region of interest" description="Disordered" evidence="1">
    <location>
        <begin position="168"/>
        <end position="246"/>
    </location>
</feature>